<feature type="compositionally biased region" description="Basic and acidic residues" evidence="7">
    <location>
        <begin position="527"/>
        <end position="537"/>
    </location>
</feature>
<evidence type="ECO:0000256" key="5">
    <source>
        <dbReference type="ARBA" id="ARBA00061571"/>
    </source>
</evidence>
<keyword evidence="4" id="KW-0067">ATP-binding</keyword>
<dbReference type="InterPro" id="IPR003593">
    <property type="entry name" value="AAA+_ATPase"/>
</dbReference>
<evidence type="ECO:0000256" key="7">
    <source>
        <dbReference type="SAM" id="MobiDB-lite"/>
    </source>
</evidence>
<feature type="domain" description="ABC transporter" evidence="8">
    <location>
        <begin position="2"/>
        <end position="246"/>
    </location>
</feature>
<dbReference type="GeneID" id="78361551"/>
<sequence>MLRLQNVSVSRGTRILYSGATLISSPGERIGLVGPNGSGKSTLFAAILGEIGTEAGDITTPEYTLISHVAQRIENPEQQAMHYVLEGHKPLIEAKSALAKAEQSHDDLAYASALAAYTEINEGAVVARAKEILHGLGFKDEDSERKVSEFSGGWRNRLSLARALLTPAELMLLDEPTNHLDIDSVIWLESWLKAQQTTIVVISHDREFLDRISQTIWSIEDGTIHRYSGNFSDYERIRAEKIKQQAAAAKAYEKNARHLQKFIDRFRYKATKAKQAQSRIKMLEKLQAIEPIKGSNEWRFNFAEPEKMPQHLIFAQELNCGYDGKPILTNVKVKVEPQDRIGVLGVNGAGKSTLIKTLIGELAAISGEIRYGTGLNIGYFAQHQLDQLREDESPLQHLTRIAPNVREQELRNYLGGFKFSNEMACNPVGPMSGGEKARLCLALIAWTKPNLLVLDEPTNHLDMETRDALTVALSSFEGAVLLVSHDRHLLKTVCDDLWIVHKGQVSEFLGDLEDYARIVLEDKKDKIKESASEDKEAPTVNKKEKRKLEAEERARISALRAPLQKQLKQVETALDKKSKKLKELNAQLAEEDFYQKDSALVSKTIKEQGELASEVEELELQWLNLSEQIESIV</sequence>
<dbReference type="AlphaFoldDB" id="A0A227KNJ4"/>
<dbReference type="PANTHER" id="PTHR19211:SF14">
    <property type="entry name" value="ATP-BINDING CASSETTE SUB-FAMILY F MEMBER 1"/>
    <property type="match status" value="1"/>
</dbReference>
<accession>A0A227KNJ4</accession>
<evidence type="ECO:0000259" key="8">
    <source>
        <dbReference type="PROSITE" id="PS50893"/>
    </source>
</evidence>
<dbReference type="Proteomes" id="UP000214610">
    <property type="component" value="Unassembled WGS sequence"/>
</dbReference>
<dbReference type="FunFam" id="3.40.50.300:FF:000011">
    <property type="entry name" value="Putative ABC transporter ATP-binding component"/>
    <property type="match status" value="1"/>
</dbReference>
<organism evidence="9 10">
    <name type="scientific">Turicimonas muris</name>
    <dbReference type="NCBI Taxonomy" id="1796652"/>
    <lineage>
        <taxon>Bacteria</taxon>
        <taxon>Pseudomonadati</taxon>
        <taxon>Pseudomonadota</taxon>
        <taxon>Betaproteobacteria</taxon>
        <taxon>Burkholderiales</taxon>
        <taxon>Sutterellaceae</taxon>
        <taxon>Turicimonas</taxon>
    </lineage>
</organism>
<dbReference type="PANTHER" id="PTHR19211">
    <property type="entry name" value="ATP-BINDING TRANSPORT PROTEIN-RELATED"/>
    <property type="match status" value="1"/>
</dbReference>
<keyword evidence="1" id="KW-1003">Cell membrane</keyword>
<keyword evidence="3" id="KW-0547">Nucleotide-binding</keyword>
<dbReference type="Gene3D" id="3.40.50.300">
    <property type="entry name" value="P-loop containing nucleotide triphosphate hydrolases"/>
    <property type="match status" value="2"/>
</dbReference>
<dbReference type="PROSITE" id="PS00211">
    <property type="entry name" value="ABC_TRANSPORTER_1"/>
    <property type="match status" value="2"/>
</dbReference>
<dbReference type="NCBIfam" id="NF000355">
    <property type="entry name" value="ribo_prot_ABC_F"/>
    <property type="match status" value="1"/>
</dbReference>
<comment type="caution">
    <text evidence="9">The sequence shown here is derived from an EMBL/GenBank/DDBJ whole genome shotgun (WGS) entry which is preliminary data.</text>
</comment>
<dbReference type="Gene3D" id="1.10.287.380">
    <property type="entry name" value="Valyl-tRNA synthetase, C-terminal domain"/>
    <property type="match status" value="1"/>
</dbReference>
<evidence type="ECO:0000256" key="1">
    <source>
        <dbReference type="ARBA" id="ARBA00022475"/>
    </source>
</evidence>
<evidence type="ECO:0000256" key="6">
    <source>
        <dbReference type="ARBA" id="ARBA00069073"/>
    </source>
</evidence>
<dbReference type="InterPro" id="IPR027417">
    <property type="entry name" value="P-loop_NTPase"/>
</dbReference>
<dbReference type="GO" id="GO:0005524">
    <property type="term" value="F:ATP binding"/>
    <property type="evidence" value="ECO:0007669"/>
    <property type="project" value="UniProtKB-KW"/>
</dbReference>
<dbReference type="RefSeq" id="WP_066593036.1">
    <property type="nucleotide sequence ID" value="NZ_CAJTBZ010000011.1"/>
</dbReference>
<dbReference type="InterPro" id="IPR037118">
    <property type="entry name" value="Val-tRNA_synth_C_sf"/>
</dbReference>
<dbReference type="InterPro" id="IPR050611">
    <property type="entry name" value="ABCF"/>
</dbReference>
<dbReference type="SUPFAM" id="SSF52540">
    <property type="entry name" value="P-loop containing nucleoside triphosphate hydrolases"/>
    <property type="match status" value="2"/>
</dbReference>
<feature type="region of interest" description="Disordered" evidence="7">
    <location>
        <begin position="527"/>
        <end position="547"/>
    </location>
</feature>
<evidence type="ECO:0000313" key="9">
    <source>
        <dbReference type="EMBL" id="OXE49655.1"/>
    </source>
</evidence>
<evidence type="ECO:0000256" key="3">
    <source>
        <dbReference type="ARBA" id="ARBA00022741"/>
    </source>
</evidence>
<dbReference type="EMBL" id="NHMP01000003">
    <property type="protein sequence ID" value="OXE49655.1"/>
    <property type="molecule type" value="Genomic_DNA"/>
</dbReference>
<keyword evidence="1" id="KW-0472">Membrane</keyword>
<evidence type="ECO:0000256" key="2">
    <source>
        <dbReference type="ARBA" id="ARBA00022737"/>
    </source>
</evidence>
<dbReference type="Pfam" id="PF12848">
    <property type="entry name" value="ABC_tran_Xtn"/>
    <property type="match status" value="1"/>
</dbReference>
<evidence type="ECO:0000256" key="4">
    <source>
        <dbReference type="ARBA" id="ARBA00022840"/>
    </source>
</evidence>
<proteinExistence type="inferred from homology"/>
<dbReference type="SMART" id="SM00382">
    <property type="entry name" value="AAA"/>
    <property type="match status" value="2"/>
</dbReference>
<dbReference type="GO" id="GO:0016887">
    <property type="term" value="F:ATP hydrolysis activity"/>
    <property type="evidence" value="ECO:0007669"/>
    <property type="project" value="InterPro"/>
</dbReference>
<dbReference type="Pfam" id="PF00005">
    <property type="entry name" value="ABC_tran"/>
    <property type="match status" value="2"/>
</dbReference>
<dbReference type="PROSITE" id="PS50893">
    <property type="entry name" value="ABC_TRANSPORTER_2"/>
    <property type="match status" value="2"/>
</dbReference>
<feature type="domain" description="ABC transporter" evidence="8">
    <location>
        <begin position="313"/>
        <end position="527"/>
    </location>
</feature>
<name>A0A227KNJ4_9BURK</name>
<evidence type="ECO:0000313" key="10">
    <source>
        <dbReference type="Proteomes" id="UP000214610"/>
    </source>
</evidence>
<dbReference type="InterPro" id="IPR017871">
    <property type="entry name" value="ABC_transporter-like_CS"/>
</dbReference>
<keyword evidence="10" id="KW-1185">Reference proteome</keyword>
<dbReference type="FunFam" id="3.40.50.300:FF:002053">
    <property type="entry name" value="ABC transporter ATP-binding protein"/>
    <property type="match status" value="1"/>
</dbReference>
<dbReference type="InterPro" id="IPR032781">
    <property type="entry name" value="ABC_tran_Xtn"/>
</dbReference>
<reference evidence="10" key="1">
    <citation type="submission" date="2017-05" db="EMBL/GenBank/DDBJ databases">
        <title>Improved OligoMM genomes.</title>
        <authorList>
            <person name="Garzetti D."/>
        </authorList>
    </citation>
    <scope>NUCLEOTIDE SEQUENCE [LARGE SCALE GENOMIC DNA]</scope>
    <source>
        <strain evidence="10">YL45</strain>
    </source>
</reference>
<keyword evidence="2" id="KW-0677">Repeat</keyword>
<protein>
    <recommendedName>
        <fullName evidence="6">Probable ATP-binding protein YheS</fullName>
    </recommendedName>
</protein>
<dbReference type="CDD" id="cd03221">
    <property type="entry name" value="ABCF_EF-3"/>
    <property type="match status" value="2"/>
</dbReference>
<gene>
    <name evidence="9" type="ORF">ADH67_05845</name>
</gene>
<dbReference type="InterPro" id="IPR003439">
    <property type="entry name" value="ABC_transporter-like_ATP-bd"/>
</dbReference>
<comment type="similarity">
    <text evidence="5">Belongs to the ABC transporter superfamily. ABCF family. YheS subfamily.</text>
</comment>